<dbReference type="PANTHER" id="PTHR42781:SF4">
    <property type="entry name" value="SPERMIDINE_PUTRESCINE IMPORT ATP-BINDING PROTEIN POTA"/>
    <property type="match status" value="1"/>
</dbReference>
<feature type="region of interest" description="Disordered" evidence="10">
    <location>
        <begin position="1"/>
        <end position="22"/>
    </location>
</feature>
<dbReference type="Pfam" id="PF00005">
    <property type="entry name" value="ABC_tran"/>
    <property type="match status" value="1"/>
</dbReference>
<dbReference type="Gene3D" id="3.40.50.300">
    <property type="entry name" value="P-loop containing nucleotide triphosphate hydrolases"/>
    <property type="match status" value="1"/>
</dbReference>
<dbReference type="InterPro" id="IPR013611">
    <property type="entry name" value="Transp-assoc_OB_typ2"/>
</dbReference>
<evidence type="ECO:0000256" key="1">
    <source>
        <dbReference type="ARBA" id="ARBA00005417"/>
    </source>
</evidence>
<feature type="domain" description="ABC transporter" evidence="11">
    <location>
        <begin position="32"/>
        <end position="264"/>
    </location>
</feature>
<dbReference type="PANTHER" id="PTHR42781">
    <property type="entry name" value="SPERMIDINE/PUTRESCINE IMPORT ATP-BINDING PROTEIN POTA"/>
    <property type="match status" value="1"/>
</dbReference>
<proteinExistence type="inferred from homology"/>
<keyword evidence="2" id="KW-0813">Transport</keyword>
<evidence type="ECO:0000256" key="7">
    <source>
        <dbReference type="ARBA" id="ARBA00023004"/>
    </source>
</evidence>
<protein>
    <submittedName>
        <fullName evidence="12">ABC transporter ATP-binding protein</fullName>
    </submittedName>
</protein>
<comment type="similarity">
    <text evidence="1">Belongs to the ABC transporter superfamily.</text>
</comment>
<evidence type="ECO:0000256" key="4">
    <source>
        <dbReference type="ARBA" id="ARBA00022496"/>
    </source>
</evidence>
<dbReference type="SMART" id="SM00382">
    <property type="entry name" value="AAA"/>
    <property type="match status" value="1"/>
</dbReference>
<evidence type="ECO:0000256" key="5">
    <source>
        <dbReference type="ARBA" id="ARBA00022741"/>
    </source>
</evidence>
<evidence type="ECO:0000256" key="3">
    <source>
        <dbReference type="ARBA" id="ARBA00022475"/>
    </source>
</evidence>
<keyword evidence="4" id="KW-0410">Iron transport</keyword>
<comment type="caution">
    <text evidence="12">The sequence shown here is derived from an EMBL/GenBank/DDBJ whole genome shotgun (WGS) entry which is preliminary data.</text>
</comment>
<keyword evidence="6 12" id="KW-0067">ATP-binding</keyword>
<dbReference type="InterPro" id="IPR050093">
    <property type="entry name" value="ABC_SmlMolc_Importer"/>
</dbReference>
<keyword evidence="9" id="KW-0472">Membrane</keyword>
<evidence type="ECO:0000256" key="6">
    <source>
        <dbReference type="ARBA" id="ARBA00022840"/>
    </source>
</evidence>
<organism evidence="12 13">
    <name type="scientific">Flaviflagellibacter deserti</name>
    <dbReference type="NCBI Taxonomy" id="2267266"/>
    <lineage>
        <taxon>Bacteria</taxon>
        <taxon>Pseudomonadati</taxon>
        <taxon>Pseudomonadota</taxon>
        <taxon>Alphaproteobacteria</taxon>
        <taxon>Hyphomicrobiales</taxon>
        <taxon>Flaviflagellibacter</taxon>
    </lineage>
</organism>
<dbReference type="CDD" id="cd03259">
    <property type="entry name" value="ABC_Carb_Solutes_like"/>
    <property type="match status" value="1"/>
</dbReference>
<keyword evidence="5" id="KW-0547">Nucleotide-binding</keyword>
<dbReference type="InterPro" id="IPR017871">
    <property type="entry name" value="ABC_transporter-like_CS"/>
</dbReference>
<dbReference type="PROSITE" id="PS00211">
    <property type="entry name" value="ABC_TRANSPORTER_1"/>
    <property type="match status" value="1"/>
</dbReference>
<evidence type="ECO:0000256" key="10">
    <source>
        <dbReference type="SAM" id="MobiDB-lite"/>
    </source>
</evidence>
<dbReference type="Pfam" id="PF08402">
    <property type="entry name" value="TOBE_2"/>
    <property type="match status" value="1"/>
</dbReference>
<evidence type="ECO:0000313" key="13">
    <source>
        <dbReference type="Proteomes" id="UP001595796"/>
    </source>
</evidence>
<dbReference type="RefSeq" id="WP_379770463.1">
    <property type="nucleotide sequence ID" value="NZ_JBHSJF010000006.1"/>
</dbReference>
<keyword evidence="13" id="KW-1185">Reference proteome</keyword>
<sequence>MSSPDIAAPRKGSAWTRWGQRGTAGPAIPSRLTFDDVTHVYGTTEAVTGLSLDVFPGEIVALLGRSGCGKTTLLRVAAGIERQSGGRVLLDGRVIADESEFLPPEKRGIGLVFQDYALFPHMSVAENVAFGLKNVPKAEARAIALSALGRVGLTGHADDYPHRLSGGEQQRAALARAIAPRPGVLLMDEPFSGLDRRLRDSVREETLAVLNESGATSLIVTHDPEEAMRMADRIALMHEGRLVQVGTPEDLFLRPRTLFAARFFSDINELDAIVRSGLATAWLGEMSTSLPDGKAIIAVRPSSVRVNRRGPGRAGRVVSARFLGDVDQLEIAIDGTDARLRARVEAGHWQEGSDVNVSFDTRQALVFPLSEI</sequence>
<evidence type="ECO:0000256" key="2">
    <source>
        <dbReference type="ARBA" id="ARBA00022448"/>
    </source>
</evidence>
<keyword evidence="7" id="KW-0408">Iron</keyword>
<keyword evidence="3" id="KW-1003">Cell membrane</keyword>
<dbReference type="InterPro" id="IPR003439">
    <property type="entry name" value="ABC_transporter-like_ATP-bd"/>
</dbReference>
<keyword evidence="8" id="KW-0406">Ion transport</keyword>
<dbReference type="InterPro" id="IPR008995">
    <property type="entry name" value="Mo/tungstate-bd_C_term_dom"/>
</dbReference>
<evidence type="ECO:0000256" key="8">
    <source>
        <dbReference type="ARBA" id="ARBA00023065"/>
    </source>
</evidence>
<dbReference type="Proteomes" id="UP001595796">
    <property type="component" value="Unassembled WGS sequence"/>
</dbReference>
<accession>A0ABV9Z378</accession>
<evidence type="ECO:0000256" key="9">
    <source>
        <dbReference type="ARBA" id="ARBA00023136"/>
    </source>
</evidence>
<dbReference type="InterPro" id="IPR027417">
    <property type="entry name" value="P-loop_NTPase"/>
</dbReference>
<dbReference type="SUPFAM" id="SSF52540">
    <property type="entry name" value="P-loop containing nucleoside triphosphate hydrolases"/>
    <property type="match status" value="1"/>
</dbReference>
<gene>
    <name evidence="12" type="ORF">ACFPFW_09655</name>
</gene>
<dbReference type="PROSITE" id="PS50893">
    <property type="entry name" value="ABC_TRANSPORTER_2"/>
    <property type="match status" value="1"/>
</dbReference>
<evidence type="ECO:0000259" key="11">
    <source>
        <dbReference type="PROSITE" id="PS50893"/>
    </source>
</evidence>
<evidence type="ECO:0000313" key="12">
    <source>
        <dbReference type="EMBL" id="MFC5068278.1"/>
    </source>
</evidence>
<dbReference type="InterPro" id="IPR003593">
    <property type="entry name" value="AAA+_ATPase"/>
</dbReference>
<name>A0ABV9Z378_9HYPH</name>
<dbReference type="SUPFAM" id="SSF50331">
    <property type="entry name" value="MOP-like"/>
    <property type="match status" value="1"/>
</dbReference>
<reference evidence="13" key="1">
    <citation type="journal article" date="2019" name="Int. J. Syst. Evol. Microbiol.">
        <title>The Global Catalogue of Microorganisms (GCM) 10K type strain sequencing project: providing services to taxonomists for standard genome sequencing and annotation.</title>
        <authorList>
            <consortium name="The Broad Institute Genomics Platform"/>
            <consortium name="The Broad Institute Genome Sequencing Center for Infectious Disease"/>
            <person name="Wu L."/>
            <person name="Ma J."/>
        </authorList>
    </citation>
    <scope>NUCLEOTIDE SEQUENCE [LARGE SCALE GENOMIC DNA]</scope>
    <source>
        <strain evidence="13">CGMCC 1.16444</strain>
    </source>
</reference>
<dbReference type="InterPro" id="IPR015853">
    <property type="entry name" value="ABC_transpr_FbpC"/>
</dbReference>
<dbReference type="GO" id="GO:0005524">
    <property type="term" value="F:ATP binding"/>
    <property type="evidence" value="ECO:0007669"/>
    <property type="project" value="UniProtKB-KW"/>
</dbReference>
<dbReference type="EMBL" id="JBHSJF010000006">
    <property type="protein sequence ID" value="MFC5068278.1"/>
    <property type="molecule type" value="Genomic_DNA"/>
</dbReference>